<evidence type="ECO:0000256" key="5">
    <source>
        <dbReference type="ARBA" id="ARBA00022958"/>
    </source>
</evidence>
<dbReference type="EMBL" id="AUZY01000973">
    <property type="protein sequence ID" value="EQD76820.1"/>
    <property type="molecule type" value="Genomic_DNA"/>
</dbReference>
<feature type="transmembrane region" description="Helical" evidence="9">
    <location>
        <begin position="183"/>
        <end position="205"/>
    </location>
</feature>
<dbReference type="Pfam" id="PF03814">
    <property type="entry name" value="KdpA"/>
    <property type="match status" value="1"/>
</dbReference>
<keyword evidence="1" id="KW-0813">Transport</keyword>
<evidence type="ECO:0000256" key="6">
    <source>
        <dbReference type="ARBA" id="ARBA00022989"/>
    </source>
</evidence>
<evidence type="ECO:0000256" key="1">
    <source>
        <dbReference type="ARBA" id="ARBA00022448"/>
    </source>
</evidence>
<evidence type="ECO:0000256" key="7">
    <source>
        <dbReference type="ARBA" id="ARBA00023065"/>
    </source>
</evidence>
<keyword evidence="7" id="KW-0406">Ion transport</keyword>
<evidence type="ECO:0000313" key="10">
    <source>
        <dbReference type="EMBL" id="EQD76820.1"/>
    </source>
</evidence>
<sequence>MNANSLIQLFIYIGLVLLLSWPVGLYISRVFENANRLLGSEGRVTRLLHAVENGIYRLAGVDPKQEMDWMGYTVSLLVFNLLGALLLYSILRLQDWLPLNPQHFHAVPSTTAFNTAVSFMTNTNWQSYSGETTLSIFAQMVGLTVQNFVSAATGLCIAIVLIRSFARESQKFLGNFWVDLTKTTLYILLPAALILAVLLMSQGVIQNFQGVKQVDLLHPVTLVRGHHQIRLIHQILPMGPVASQEAIKQLGTNGGGYFNMNSAHPFENPSPLSNFLAMVAMLLFPAATCIAFGEMIGDRRQGWAILAAMTILFVVFASGGLLAEHGSNPELHGLPIATHASRLQSGGNMEGKEVRFGVTDSVLFNTTATATSTGAINSTSDSYLPLGGLVPLWLMQLGEVVYGGIGSGFYGMMLFVLVAVFVAGLMVGRTPEYLGKKIETFDMKMVALGILVTPAIILLGTAVAVLIPHATSVLGNPGPHGFTEILYAFSSVANNNGSAMGGLTVTSTFYQVATGLAMLMGRFWFALPVMALAGSMVMKKKIPPNLGTLPTHTPLFITLLIGTVILVSALNFLPALSLGPLIEHFILIHTH</sequence>
<keyword evidence="3" id="KW-0633">Potassium transport</keyword>
<keyword evidence="4 9" id="KW-0812">Transmembrane</keyword>
<keyword evidence="5" id="KW-0630">Potassium</keyword>
<accession>T1D2Y2</accession>
<feature type="transmembrane region" description="Helical" evidence="9">
    <location>
        <begin position="69"/>
        <end position="91"/>
    </location>
</feature>
<evidence type="ECO:0000256" key="3">
    <source>
        <dbReference type="ARBA" id="ARBA00022538"/>
    </source>
</evidence>
<reference evidence="10" key="1">
    <citation type="submission" date="2013-08" db="EMBL/GenBank/DDBJ databases">
        <authorList>
            <person name="Mendez C."/>
            <person name="Richter M."/>
            <person name="Ferrer M."/>
            <person name="Sanchez J."/>
        </authorList>
    </citation>
    <scope>NUCLEOTIDE SEQUENCE</scope>
</reference>
<protein>
    <submittedName>
        <fullName evidence="10">Potassium-transporting ATPase, A subunit</fullName>
    </submittedName>
</protein>
<feature type="transmembrane region" description="Helical" evidence="9">
    <location>
        <begin position="509"/>
        <end position="533"/>
    </location>
</feature>
<gene>
    <name evidence="10" type="ORF">B1B_01416</name>
</gene>
<feature type="transmembrane region" description="Helical" evidence="9">
    <location>
        <begin position="136"/>
        <end position="162"/>
    </location>
</feature>
<feature type="transmembrane region" description="Helical" evidence="9">
    <location>
        <begin position="400"/>
        <end position="425"/>
    </location>
</feature>
<feature type="transmembrane region" description="Helical" evidence="9">
    <location>
        <begin position="6"/>
        <end position="27"/>
    </location>
</feature>
<evidence type="ECO:0000256" key="9">
    <source>
        <dbReference type="SAM" id="Phobius"/>
    </source>
</evidence>
<feature type="transmembrane region" description="Helical" evidence="9">
    <location>
        <begin position="446"/>
        <end position="467"/>
    </location>
</feature>
<feature type="transmembrane region" description="Helical" evidence="9">
    <location>
        <begin position="303"/>
        <end position="323"/>
    </location>
</feature>
<dbReference type="AlphaFoldDB" id="T1D2Y2"/>
<dbReference type="GO" id="GO:0005886">
    <property type="term" value="C:plasma membrane"/>
    <property type="evidence" value="ECO:0007669"/>
    <property type="project" value="TreeGrafter"/>
</dbReference>
<proteinExistence type="inferred from homology"/>
<dbReference type="InterPro" id="IPR004623">
    <property type="entry name" value="KdpA"/>
</dbReference>
<name>T1D2Y2_9ZZZZ</name>
<feature type="transmembrane region" description="Helical" evidence="9">
    <location>
        <begin position="554"/>
        <end position="573"/>
    </location>
</feature>
<feature type="transmembrane region" description="Helical" evidence="9">
    <location>
        <begin position="275"/>
        <end position="296"/>
    </location>
</feature>
<keyword evidence="6 9" id="KW-1133">Transmembrane helix</keyword>
<dbReference type="PIRSF" id="PIRSF001294">
    <property type="entry name" value="K_ATPaseA"/>
    <property type="match status" value="1"/>
</dbReference>
<dbReference type="PANTHER" id="PTHR30607">
    <property type="entry name" value="POTASSIUM-TRANSPORTING ATPASE A CHAIN"/>
    <property type="match status" value="1"/>
</dbReference>
<dbReference type="PANTHER" id="PTHR30607:SF2">
    <property type="entry name" value="POTASSIUM-TRANSPORTING ATPASE POTASSIUM-BINDING SUBUNIT"/>
    <property type="match status" value="1"/>
</dbReference>
<comment type="caution">
    <text evidence="10">The sequence shown here is derived from an EMBL/GenBank/DDBJ whole genome shotgun (WGS) entry which is preliminary data.</text>
</comment>
<dbReference type="GO" id="GO:0008556">
    <property type="term" value="F:P-type potassium transmembrane transporter activity"/>
    <property type="evidence" value="ECO:0007669"/>
    <property type="project" value="InterPro"/>
</dbReference>
<dbReference type="HAMAP" id="MF_00275">
    <property type="entry name" value="KdpA"/>
    <property type="match status" value="1"/>
</dbReference>
<evidence type="ECO:0000256" key="4">
    <source>
        <dbReference type="ARBA" id="ARBA00022692"/>
    </source>
</evidence>
<evidence type="ECO:0000256" key="2">
    <source>
        <dbReference type="ARBA" id="ARBA00022475"/>
    </source>
</evidence>
<keyword evidence="2" id="KW-1003">Cell membrane</keyword>
<reference evidence="10" key="2">
    <citation type="journal article" date="2014" name="ISME J.">
        <title>Microbial stratification in low pH oxic and suboxic macroscopic growths along an acid mine drainage.</title>
        <authorList>
            <person name="Mendez-Garcia C."/>
            <person name="Mesa V."/>
            <person name="Sprenger R.R."/>
            <person name="Richter M."/>
            <person name="Diez M.S."/>
            <person name="Solano J."/>
            <person name="Bargiela R."/>
            <person name="Golyshina O.V."/>
            <person name="Manteca A."/>
            <person name="Ramos J.L."/>
            <person name="Gallego J.R."/>
            <person name="Llorente I."/>
            <person name="Martins Dos Santos V.A."/>
            <person name="Jensen O.N."/>
            <person name="Pelaez A.I."/>
            <person name="Sanchez J."/>
            <person name="Ferrer M."/>
        </authorList>
    </citation>
    <scope>NUCLEOTIDE SEQUENCE</scope>
</reference>
<keyword evidence="8 9" id="KW-0472">Membrane</keyword>
<dbReference type="NCBIfam" id="TIGR00680">
    <property type="entry name" value="kdpA"/>
    <property type="match status" value="1"/>
</dbReference>
<organism evidence="10">
    <name type="scientific">mine drainage metagenome</name>
    <dbReference type="NCBI Taxonomy" id="410659"/>
    <lineage>
        <taxon>unclassified sequences</taxon>
        <taxon>metagenomes</taxon>
        <taxon>ecological metagenomes</taxon>
    </lineage>
</organism>
<evidence type="ECO:0000256" key="8">
    <source>
        <dbReference type="ARBA" id="ARBA00023136"/>
    </source>
</evidence>